<proteinExistence type="predicted"/>
<dbReference type="AlphaFoldDB" id="A0A9D1GYM7"/>
<dbReference type="Proteomes" id="UP000886842">
    <property type="component" value="Unassembled WGS sequence"/>
</dbReference>
<dbReference type="InterPro" id="IPR003675">
    <property type="entry name" value="Rce1/LyrA-like_dom"/>
</dbReference>
<evidence type="ECO:0000259" key="2">
    <source>
        <dbReference type="Pfam" id="PF02517"/>
    </source>
</evidence>
<feature type="transmembrane region" description="Helical" evidence="1">
    <location>
        <begin position="236"/>
        <end position="256"/>
    </location>
</feature>
<keyword evidence="3" id="KW-0645">Protease</keyword>
<name>A0A9D1GYM7_9ACTN</name>
<accession>A0A9D1GYM7</accession>
<dbReference type="EMBL" id="DVLP01000292">
    <property type="protein sequence ID" value="HIT75869.1"/>
    <property type="molecule type" value="Genomic_DNA"/>
</dbReference>
<evidence type="ECO:0000313" key="4">
    <source>
        <dbReference type="Proteomes" id="UP000886842"/>
    </source>
</evidence>
<organism evidence="3 4">
    <name type="scientific">Candidatus Avipropionibacterium avicola</name>
    <dbReference type="NCBI Taxonomy" id="2840701"/>
    <lineage>
        <taxon>Bacteria</taxon>
        <taxon>Bacillati</taxon>
        <taxon>Actinomycetota</taxon>
        <taxon>Actinomycetes</taxon>
        <taxon>Propionibacteriales</taxon>
        <taxon>Propionibacteriaceae</taxon>
        <taxon>Propionibacteriaceae incertae sedis</taxon>
        <taxon>Candidatus Avipropionibacterium</taxon>
    </lineage>
</organism>
<feature type="domain" description="CAAX prenyl protease 2/Lysostaphin resistance protein A-like" evidence="2">
    <location>
        <begin position="153"/>
        <end position="247"/>
    </location>
</feature>
<comment type="caution">
    <text evidence="3">The sequence shown here is derived from an EMBL/GenBank/DDBJ whole genome shotgun (WGS) entry which is preliminary data.</text>
</comment>
<keyword evidence="1" id="KW-1133">Transmembrane helix</keyword>
<dbReference type="GO" id="GO:0080120">
    <property type="term" value="P:CAAX-box protein maturation"/>
    <property type="evidence" value="ECO:0007669"/>
    <property type="project" value="UniProtKB-ARBA"/>
</dbReference>
<feature type="transmembrane region" description="Helical" evidence="1">
    <location>
        <begin position="29"/>
        <end position="53"/>
    </location>
</feature>
<keyword evidence="3" id="KW-0482">Metalloprotease</keyword>
<feature type="transmembrane region" description="Helical" evidence="1">
    <location>
        <begin position="188"/>
        <end position="206"/>
    </location>
</feature>
<dbReference type="Pfam" id="PF02517">
    <property type="entry name" value="Rce1-like"/>
    <property type="match status" value="1"/>
</dbReference>
<reference evidence="3" key="1">
    <citation type="submission" date="2020-10" db="EMBL/GenBank/DDBJ databases">
        <authorList>
            <person name="Gilroy R."/>
        </authorList>
    </citation>
    <scope>NUCLEOTIDE SEQUENCE</scope>
    <source>
        <strain evidence="3">ChiGjej1B1-24693</strain>
    </source>
</reference>
<feature type="transmembrane region" description="Helical" evidence="1">
    <location>
        <begin position="73"/>
        <end position="96"/>
    </location>
</feature>
<feature type="non-terminal residue" evidence="3">
    <location>
        <position position="267"/>
    </location>
</feature>
<feature type="transmembrane region" description="Helical" evidence="1">
    <location>
        <begin position="150"/>
        <end position="167"/>
    </location>
</feature>
<feature type="transmembrane region" description="Helical" evidence="1">
    <location>
        <begin position="212"/>
        <end position="229"/>
    </location>
</feature>
<sequence>MPGSAVLPEPGTPYHHFLRTPRHHWWKSVVMVVSVVAAYFVLSLVMTTIALVVDAVTGRSTTFLDGTIEITPIMFAATTLGLALLIPVSMLLQWALWGQRPRWMSSVAGGLRWGLMARFALVLVPIYLVYIAIGTFGTGWRPGPELNPDWLVFTILIIVIIPFQAAGEEYAVRGALTRAIAAVIPPRLASFVIATLVSAAIFTAGHPNLDPGRLTVYLVIASGFSVLVWRTGGLEAAILGHALNNVLVMIPTALWGDMTDALLGVDG</sequence>
<evidence type="ECO:0000256" key="1">
    <source>
        <dbReference type="SAM" id="Phobius"/>
    </source>
</evidence>
<feature type="transmembrane region" description="Helical" evidence="1">
    <location>
        <begin position="117"/>
        <end position="138"/>
    </location>
</feature>
<dbReference type="GO" id="GO:0004175">
    <property type="term" value="F:endopeptidase activity"/>
    <property type="evidence" value="ECO:0007669"/>
    <property type="project" value="UniProtKB-ARBA"/>
</dbReference>
<keyword evidence="3" id="KW-0378">Hydrolase</keyword>
<reference evidence="3" key="2">
    <citation type="journal article" date="2021" name="PeerJ">
        <title>Extensive microbial diversity within the chicken gut microbiome revealed by metagenomics and culture.</title>
        <authorList>
            <person name="Gilroy R."/>
            <person name="Ravi A."/>
            <person name="Getino M."/>
            <person name="Pursley I."/>
            <person name="Horton D.L."/>
            <person name="Alikhan N.F."/>
            <person name="Baker D."/>
            <person name="Gharbi K."/>
            <person name="Hall N."/>
            <person name="Watson M."/>
            <person name="Adriaenssens E.M."/>
            <person name="Foster-Nyarko E."/>
            <person name="Jarju S."/>
            <person name="Secka A."/>
            <person name="Antonio M."/>
            <person name="Oren A."/>
            <person name="Chaudhuri R.R."/>
            <person name="La Ragione R."/>
            <person name="Hildebrand F."/>
            <person name="Pallen M.J."/>
        </authorList>
    </citation>
    <scope>NUCLEOTIDE SEQUENCE</scope>
    <source>
        <strain evidence="3">ChiGjej1B1-24693</strain>
    </source>
</reference>
<keyword evidence="1" id="KW-0472">Membrane</keyword>
<keyword evidence="1" id="KW-0812">Transmembrane</keyword>
<gene>
    <name evidence="3" type="ORF">IAA98_09805</name>
</gene>
<dbReference type="GO" id="GO:0008237">
    <property type="term" value="F:metallopeptidase activity"/>
    <property type="evidence" value="ECO:0007669"/>
    <property type="project" value="UniProtKB-KW"/>
</dbReference>
<protein>
    <submittedName>
        <fullName evidence="3">CPBP family intramembrane metalloprotease</fullName>
    </submittedName>
</protein>
<evidence type="ECO:0000313" key="3">
    <source>
        <dbReference type="EMBL" id="HIT75869.1"/>
    </source>
</evidence>